<evidence type="ECO:0000256" key="3">
    <source>
        <dbReference type="ARBA" id="ARBA00022679"/>
    </source>
</evidence>
<keyword evidence="2" id="KW-0328">Glycosyltransferase</keyword>
<protein>
    <recommendedName>
        <fullName evidence="8">UDP-glycosyltransferases domain-containing protein</fullName>
    </recommendedName>
</protein>
<keyword evidence="4" id="KW-0472">Membrane</keyword>
<keyword evidence="5" id="KW-0732">Signal</keyword>
<dbReference type="PANTHER" id="PTHR48043">
    <property type="entry name" value="EG:EG0003.4 PROTEIN-RELATED"/>
    <property type="match status" value="1"/>
</dbReference>
<evidence type="ECO:0000313" key="6">
    <source>
        <dbReference type="EnsemblMetazoa" id="AFAF005547-PA"/>
    </source>
</evidence>
<feature type="chain" id="PRO_5008132494" description="UDP-glycosyltransferases domain-containing protein" evidence="5">
    <location>
        <begin position="28"/>
        <end position="1052"/>
    </location>
</feature>
<evidence type="ECO:0000313" key="7">
    <source>
        <dbReference type="Proteomes" id="UP000075886"/>
    </source>
</evidence>
<keyword evidence="4" id="KW-1133">Transmembrane helix</keyword>
<dbReference type="AlphaFoldDB" id="A0A182Q970"/>
<organism evidence="6 7">
    <name type="scientific">Anopheles farauti</name>
    <dbReference type="NCBI Taxonomy" id="69004"/>
    <lineage>
        <taxon>Eukaryota</taxon>
        <taxon>Metazoa</taxon>
        <taxon>Ecdysozoa</taxon>
        <taxon>Arthropoda</taxon>
        <taxon>Hexapoda</taxon>
        <taxon>Insecta</taxon>
        <taxon>Pterygota</taxon>
        <taxon>Neoptera</taxon>
        <taxon>Endopterygota</taxon>
        <taxon>Diptera</taxon>
        <taxon>Nematocera</taxon>
        <taxon>Culicoidea</taxon>
        <taxon>Culicidae</taxon>
        <taxon>Anophelinae</taxon>
        <taxon>Anopheles</taxon>
    </lineage>
</organism>
<feature type="signal peptide" evidence="5">
    <location>
        <begin position="1"/>
        <end position="27"/>
    </location>
</feature>
<dbReference type="VEuPathDB" id="VectorBase:AFAF005547"/>
<dbReference type="InterPro" id="IPR002213">
    <property type="entry name" value="UDP_glucos_trans"/>
</dbReference>
<name>A0A182Q970_9DIPT</name>
<dbReference type="EnsemblMetazoa" id="AFAF005547-RA">
    <property type="protein sequence ID" value="AFAF005547-PA"/>
    <property type="gene ID" value="AFAF005547"/>
</dbReference>
<dbReference type="EMBL" id="AXCN02000521">
    <property type="status" value="NOT_ANNOTATED_CDS"/>
    <property type="molecule type" value="Genomic_DNA"/>
</dbReference>
<dbReference type="SUPFAM" id="SSF53756">
    <property type="entry name" value="UDP-Glycosyltransferase/glycogen phosphorylase"/>
    <property type="match status" value="2"/>
</dbReference>
<evidence type="ECO:0000256" key="4">
    <source>
        <dbReference type="SAM" id="Phobius"/>
    </source>
</evidence>
<dbReference type="Gene3D" id="3.40.50.2000">
    <property type="entry name" value="Glycogen Phosphorylase B"/>
    <property type="match status" value="2"/>
</dbReference>
<proteinExistence type="inferred from homology"/>
<reference evidence="6" key="2">
    <citation type="submission" date="2020-05" db="UniProtKB">
        <authorList>
            <consortium name="EnsemblMetazoa"/>
        </authorList>
    </citation>
    <scope>IDENTIFICATION</scope>
    <source>
        <strain evidence="6">FAR1</strain>
    </source>
</reference>
<dbReference type="FunFam" id="3.40.50.2000:FF:000144">
    <property type="entry name" value="UDP-glucuronosyltransferase"/>
    <property type="match status" value="1"/>
</dbReference>
<dbReference type="STRING" id="69004.A0A182Q970"/>
<dbReference type="CDD" id="cd03784">
    <property type="entry name" value="GT1_Gtf-like"/>
    <property type="match status" value="2"/>
</dbReference>
<dbReference type="InterPro" id="IPR050271">
    <property type="entry name" value="UDP-glycosyltransferase"/>
</dbReference>
<comment type="similarity">
    <text evidence="1">Belongs to the UDP-glycosyltransferase family.</text>
</comment>
<keyword evidence="4" id="KW-0812">Transmembrane</keyword>
<keyword evidence="7" id="KW-1185">Reference proteome</keyword>
<dbReference type="Proteomes" id="UP000075886">
    <property type="component" value="Unassembled WGS sequence"/>
</dbReference>
<dbReference type="PANTHER" id="PTHR48043:SF159">
    <property type="entry name" value="EG:EG0003.4 PROTEIN-RELATED"/>
    <property type="match status" value="1"/>
</dbReference>
<evidence type="ECO:0000256" key="5">
    <source>
        <dbReference type="SAM" id="SignalP"/>
    </source>
</evidence>
<evidence type="ECO:0000256" key="2">
    <source>
        <dbReference type="ARBA" id="ARBA00022676"/>
    </source>
</evidence>
<keyword evidence="3" id="KW-0808">Transferase</keyword>
<evidence type="ECO:0000256" key="1">
    <source>
        <dbReference type="ARBA" id="ARBA00009995"/>
    </source>
</evidence>
<dbReference type="Pfam" id="PF00201">
    <property type="entry name" value="UDPGT"/>
    <property type="match status" value="2"/>
</dbReference>
<sequence length="1052" mass="120229">MVITSTMLVAVVVLCTLLGSPARLAHAANILCLTPVPSPSHHIWNRVWIEALAARGHNLTVVSADVERTVKPNITYIHLEHAYSDLHGELDLLAMAGRGALSGIRDLYTWGTAMCRGVLRSKGLEVIRSYPDEFRFDLVVADITCGPCLFPLLHKFRHPPLVGVTAYNNPQFTTDFVGGHKHYAYVPFFTVSYDSDMSFLQRLYNWMLHNVDHIYRHHVFLPRIEQMVRQHFRDYRGMPSLAQMEHDTYLLLANFHYSVDFAESIPPAHIPVGGLQVLPPKRLPGELAAFIAAGRKGAVLFSLGTNVRSADLGEARIRMFLDAFRLLPEYSFLWKFEEIPPVELPSNVLIRSFLPQNDVLAQPNVKAFITHGGMLSTHEATWHGVPMLGIPFFCDQHRNLHKSLTAGVALRLDHDALSSDRIHAALVELLNNPTYRDSMKQRSALLRDQPEHPLDRAVWWIEWALRHPNAKAIQSPTKRMSVWQYELYDVKLTLLLLIVLMIYSIKRLLARYTKRSYRGTARYEHPVHKITAMRSNVHLLLVAFLSLRNGFAQAANILCIMTVPSPSHHIWNRVIMEELVTRGHNLTVVSQDGDSSRTNLTYIRLEQVYPTLYEEDGLDLLEVSKETPFQSLFTFKYYYLGMCRGALKSDGLNVILSYPDSFKFDLVLYDFGCGPCLLPLLHKFNYPPLVSLTAFGNPPYSVDIVGGHKPYAYTPHFALPFGLDMTFAERLYNTYLCLWDASLRAFDIMPKLDAMVRERFRFENMPYLQDIERRTVLMLVNTNPTYDALEPLPPNVIPIGGAHIKDPPPLPGELEEFVAKAPKGAVLFSLGSNIRSDTIGEERQRMFIEAFRQMPDYHFLWKFESKLNIPLPPNVIIRSWLPQNSILSHPRTKGFITHAGGLSTQEASWFGVPLIGMPFFVDQHRNLMRSLNAGVAERLEFGALSTEHIRDTVRKVLETPSYRENMQHRAMYFRDQPEKPLDRAIWWIEYVVRHPTVQHLRSPTLKLGTFRANLWDVYACFAGVTVGVVWFAILIVRCLLCPRKTKTKRKQQ</sequence>
<accession>A0A182Q970</accession>
<dbReference type="FunFam" id="3.40.50.2000:FF:000021">
    <property type="entry name" value="UDP-glucuronosyltransferase"/>
    <property type="match status" value="2"/>
</dbReference>
<evidence type="ECO:0008006" key="8">
    <source>
        <dbReference type="Google" id="ProtNLM"/>
    </source>
</evidence>
<feature type="transmembrane region" description="Helical" evidence="4">
    <location>
        <begin position="1015"/>
        <end position="1040"/>
    </location>
</feature>
<reference evidence="7" key="1">
    <citation type="submission" date="2014-01" db="EMBL/GenBank/DDBJ databases">
        <title>The Genome Sequence of Anopheles farauti FAR1 (V2).</title>
        <authorList>
            <consortium name="The Broad Institute Genomics Platform"/>
            <person name="Neafsey D.E."/>
            <person name="Besansky N."/>
            <person name="Howell P."/>
            <person name="Walton C."/>
            <person name="Young S.K."/>
            <person name="Zeng Q."/>
            <person name="Gargeya S."/>
            <person name="Fitzgerald M."/>
            <person name="Haas B."/>
            <person name="Abouelleil A."/>
            <person name="Allen A.W."/>
            <person name="Alvarado L."/>
            <person name="Arachchi H.M."/>
            <person name="Berlin A.M."/>
            <person name="Chapman S.B."/>
            <person name="Gainer-Dewar J."/>
            <person name="Goldberg J."/>
            <person name="Griggs A."/>
            <person name="Gujja S."/>
            <person name="Hansen M."/>
            <person name="Howarth C."/>
            <person name="Imamovic A."/>
            <person name="Ireland A."/>
            <person name="Larimer J."/>
            <person name="McCowan C."/>
            <person name="Murphy C."/>
            <person name="Pearson M."/>
            <person name="Poon T.W."/>
            <person name="Priest M."/>
            <person name="Roberts A."/>
            <person name="Saif S."/>
            <person name="Shea T."/>
            <person name="Sisk P."/>
            <person name="Sykes S."/>
            <person name="Wortman J."/>
            <person name="Nusbaum C."/>
            <person name="Birren B."/>
        </authorList>
    </citation>
    <scope>NUCLEOTIDE SEQUENCE [LARGE SCALE GENOMIC DNA]</scope>
    <source>
        <strain evidence="7">FAR1</strain>
    </source>
</reference>
<dbReference type="GO" id="GO:0008194">
    <property type="term" value="F:UDP-glycosyltransferase activity"/>
    <property type="evidence" value="ECO:0007669"/>
    <property type="project" value="InterPro"/>
</dbReference>